<feature type="non-terminal residue" evidence="2">
    <location>
        <position position="67"/>
    </location>
</feature>
<keyword evidence="1" id="KW-0812">Transmembrane</keyword>
<keyword evidence="1" id="KW-1133">Transmembrane helix</keyword>
<protein>
    <submittedName>
        <fullName evidence="2">Uncharacterized protein</fullName>
    </submittedName>
</protein>
<sequence>EVSLAGKIIQDAEKFEQSVDLLHLFQTPGVGVRSSDRFSRTALGILVGGIGASFDVVIVAMVEGVII</sequence>
<evidence type="ECO:0000256" key="1">
    <source>
        <dbReference type="SAM" id="Phobius"/>
    </source>
</evidence>
<organism evidence="2">
    <name type="scientific">Tanacetum cinerariifolium</name>
    <name type="common">Dalmatian daisy</name>
    <name type="synonym">Chrysanthemum cinerariifolium</name>
    <dbReference type="NCBI Taxonomy" id="118510"/>
    <lineage>
        <taxon>Eukaryota</taxon>
        <taxon>Viridiplantae</taxon>
        <taxon>Streptophyta</taxon>
        <taxon>Embryophyta</taxon>
        <taxon>Tracheophyta</taxon>
        <taxon>Spermatophyta</taxon>
        <taxon>Magnoliopsida</taxon>
        <taxon>eudicotyledons</taxon>
        <taxon>Gunneridae</taxon>
        <taxon>Pentapetalae</taxon>
        <taxon>asterids</taxon>
        <taxon>campanulids</taxon>
        <taxon>Asterales</taxon>
        <taxon>Asteraceae</taxon>
        <taxon>Asteroideae</taxon>
        <taxon>Anthemideae</taxon>
        <taxon>Anthemidinae</taxon>
        <taxon>Tanacetum</taxon>
    </lineage>
</organism>
<feature type="non-terminal residue" evidence="2">
    <location>
        <position position="1"/>
    </location>
</feature>
<accession>A0A699RCQ4</accession>
<reference evidence="2" key="1">
    <citation type="journal article" date="2019" name="Sci. Rep.">
        <title>Draft genome of Tanacetum cinerariifolium, the natural source of mosquito coil.</title>
        <authorList>
            <person name="Yamashiro T."/>
            <person name="Shiraishi A."/>
            <person name="Satake H."/>
            <person name="Nakayama K."/>
        </authorList>
    </citation>
    <scope>NUCLEOTIDE SEQUENCE</scope>
</reference>
<comment type="caution">
    <text evidence="2">The sequence shown here is derived from an EMBL/GenBank/DDBJ whole genome shotgun (WGS) entry which is preliminary data.</text>
</comment>
<name>A0A699RCQ4_TANCI</name>
<dbReference type="EMBL" id="BKCJ011086591">
    <property type="protein sequence ID" value="GFC82857.1"/>
    <property type="molecule type" value="Genomic_DNA"/>
</dbReference>
<dbReference type="AlphaFoldDB" id="A0A699RCQ4"/>
<feature type="transmembrane region" description="Helical" evidence="1">
    <location>
        <begin position="42"/>
        <end position="62"/>
    </location>
</feature>
<gene>
    <name evidence="2" type="ORF">Tci_854827</name>
</gene>
<keyword evidence="1" id="KW-0472">Membrane</keyword>
<proteinExistence type="predicted"/>
<evidence type="ECO:0000313" key="2">
    <source>
        <dbReference type="EMBL" id="GFC82857.1"/>
    </source>
</evidence>